<protein>
    <submittedName>
        <fullName evidence="1">Uncharacterized protein</fullName>
    </submittedName>
</protein>
<sequence length="70" mass="7917">MPLIKAVIKKASLTSLTQSKSHRAVMRCRSMKYSAIVRFSHWLAVSRSSRNIKADSWSAYISRRVASMSS</sequence>
<evidence type="ECO:0000313" key="1">
    <source>
        <dbReference type="EMBL" id="TMS37746.1"/>
    </source>
</evidence>
<accession>A0A4U8UWH1</accession>
<gene>
    <name evidence="1" type="ORF">L596_004618</name>
</gene>
<dbReference type="EMBL" id="AZBU02000001">
    <property type="protein sequence ID" value="TMS37746.1"/>
    <property type="molecule type" value="Genomic_DNA"/>
</dbReference>
<reference evidence="1 2" key="1">
    <citation type="journal article" date="2015" name="Genome Biol.">
        <title>Comparative genomics of Steinernema reveals deeply conserved gene regulatory networks.</title>
        <authorList>
            <person name="Dillman A.R."/>
            <person name="Macchietto M."/>
            <person name="Porter C.F."/>
            <person name="Rogers A."/>
            <person name="Williams B."/>
            <person name="Antoshechkin I."/>
            <person name="Lee M.M."/>
            <person name="Goodwin Z."/>
            <person name="Lu X."/>
            <person name="Lewis E.E."/>
            <person name="Goodrich-Blair H."/>
            <person name="Stock S.P."/>
            <person name="Adams B.J."/>
            <person name="Sternberg P.W."/>
            <person name="Mortazavi A."/>
        </authorList>
    </citation>
    <scope>NUCLEOTIDE SEQUENCE [LARGE SCALE GENOMIC DNA]</scope>
    <source>
        <strain evidence="1 2">ALL</strain>
    </source>
</reference>
<dbReference type="Proteomes" id="UP000298663">
    <property type="component" value="Unassembled WGS sequence"/>
</dbReference>
<reference evidence="1 2" key="2">
    <citation type="journal article" date="2019" name="G3 (Bethesda)">
        <title>Hybrid Assembly of the Genome of the Entomopathogenic Nematode Steinernema carpocapsae Identifies the X-Chromosome.</title>
        <authorList>
            <person name="Serra L."/>
            <person name="Macchietto M."/>
            <person name="Macias-Munoz A."/>
            <person name="McGill C.J."/>
            <person name="Rodriguez I.M."/>
            <person name="Rodriguez B."/>
            <person name="Murad R."/>
            <person name="Mortazavi A."/>
        </authorList>
    </citation>
    <scope>NUCLEOTIDE SEQUENCE [LARGE SCALE GENOMIC DNA]</scope>
    <source>
        <strain evidence="1 2">ALL</strain>
    </source>
</reference>
<evidence type="ECO:0000313" key="2">
    <source>
        <dbReference type="Proteomes" id="UP000298663"/>
    </source>
</evidence>
<organism evidence="1 2">
    <name type="scientific">Steinernema carpocapsae</name>
    <name type="common">Entomopathogenic nematode</name>
    <dbReference type="NCBI Taxonomy" id="34508"/>
    <lineage>
        <taxon>Eukaryota</taxon>
        <taxon>Metazoa</taxon>
        <taxon>Ecdysozoa</taxon>
        <taxon>Nematoda</taxon>
        <taxon>Chromadorea</taxon>
        <taxon>Rhabditida</taxon>
        <taxon>Tylenchina</taxon>
        <taxon>Panagrolaimomorpha</taxon>
        <taxon>Strongyloidoidea</taxon>
        <taxon>Steinernematidae</taxon>
        <taxon>Steinernema</taxon>
    </lineage>
</organism>
<name>A0A4U8UWH1_STECR</name>
<comment type="caution">
    <text evidence="1">The sequence shown here is derived from an EMBL/GenBank/DDBJ whole genome shotgun (WGS) entry which is preliminary data.</text>
</comment>
<proteinExistence type="predicted"/>
<keyword evidence="2" id="KW-1185">Reference proteome</keyword>
<dbReference type="AlphaFoldDB" id="A0A4U8UWH1"/>